<accession>A0A9N9HMM5</accession>
<gene>
    <name evidence="17" type="ORF">FMOSSE_LOCUS13616</name>
</gene>
<evidence type="ECO:0000256" key="1">
    <source>
        <dbReference type="ARBA" id="ARBA00003195"/>
    </source>
</evidence>
<feature type="disulfide bond" evidence="16">
    <location>
        <begin position="13"/>
        <end position="43"/>
    </location>
</feature>
<dbReference type="CDD" id="cd24141">
    <property type="entry name" value="NDUFS5-like"/>
    <property type="match status" value="1"/>
</dbReference>
<dbReference type="PANTHER" id="PTHR15224">
    <property type="entry name" value="NADH DEHYDROGENASE [UBIQUINONE] IRON-SULFUR PROTEIN 5"/>
    <property type="match status" value="1"/>
</dbReference>
<comment type="caution">
    <text evidence="17">The sequence shown here is derived from an EMBL/GenBank/DDBJ whole genome shotgun (WGS) entry which is preliminary data.</text>
</comment>
<keyword evidence="12" id="KW-0472">Membrane</keyword>
<dbReference type="GO" id="GO:0005758">
    <property type="term" value="C:mitochondrial intermembrane space"/>
    <property type="evidence" value="ECO:0007669"/>
    <property type="project" value="UniProtKB-SubCell"/>
</dbReference>
<evidence type="ECO:0000256" key="4">
    <source>
        <dbReference type="ARBA" id="ARBA00007372"/>
    </source>
</evidence>
<dbReference type="GO" id="GO:0032981">
    <property type="term" value="P:mitochondrial respiratory chain complex I assembly"/>
    <property type="evidence" value="ECO:0007669"/>
    <property type="project" value="TreeGrafter"/>
</dbReference>
<feature type="non-terminal residue" evidence="17">
    <location>
        <position position="103"/>
    </location>
</feature>
<evidence type="ECO:0000313" key="18">
    <source>
        <dbReference type="Proteomes" id="UP000789375"/>
    </source>
</evidence>
<evidence type="ECO:0000256" key="5">
    <source>
        <dbReference type="ARBA" id="ARBA00011261"/>
    </source>
</evidence>
<dbReference type="InterPro" id="IPR019342">
    <property type="entry name" value="NADH_UbQ_OxRdtase_FeS-su5"/>
</dbReference>
<keyword evidence="8" id="KW-0679">Respiratory chain</keyword>
<dbReference type="EMBL" id="CAJVPP010008403">
    <property type="protein sequence ID" value="CAG8696637.1"/>
    <property type="molecule type" value="Genomic_DNA"/>
</dbReference>
<evidence type="ECO:0000256" key="2">
    <source>
        <dbReference type="ARBA" id="ARBA00004569"/>
    </source>
</evidence>
<feature type="disulfide bond" evidence="16">
    <location>
        <begin position="23"/>
        <end position="33"/>
    </location>
</feature>
<dbReference type="PANTHER" id="PTHR15224:SF1">
    <property type="entry name" value="NADH DEHYDROGENASE [UBIQUINONE] IRON-SULFUR PROTEIN 5"/>
    <property type="match status" value="1"/>
</dbReference>
<reference evidence="17" key="1">
    <citation type="submission" date="2021-06" db="EMBL/GenBank/DDBJ databases">
        <authorList>
            <person name="Kallberg Y."/>
            <person name="Tangrot J."/>
            <person name="Rosling A."/>
        </authorList>
    </citation>
    <scope>NUCLEOTIDE SEQUENCE</scope>
    <source>
        <strain evidence="17">87-6 pot B 2015</strain>
    </source>
</reference>
<evidence type="ECO:0000256" key="15">
    <source>
        <dbReference type="ARBA" id="ARBA00032739"/>
    </source>
</evidence>
<keyword evidence="7" id="KW-0813">Transport</keyword>
<evidence type="ECO:0000256" key="6">
    <source>
        <dbReference type="ARBA" id="ARBA00013482"/>
    </source>
</evidence>
<evidence type="ECO:0000256" key="16">
    <source>
        <dbReference type="PIRSR" id="PIRSR619342-50"/>
    </source>
</evidence>
<evidence type="ECO:0000256" key="14">
    <source>
        <dbReference type="ARBA" id="ARBA00031222"/>
    </source>
</evidence>
<comment type="subcellular location">
    <subcellularLocation>
        <location evidence="3">Mitochondrion inner membrane</location>
        <topology evidence="3">Peripheral membrane protein</topology>
    </subcellularLocation>
    <subcellularLocation>
        <location evidence="2">Mitochondrion intermembrane space</location>
    </subcellularLocation>
</comment>
<keyword evidence="11" id="KW-0496">Mitochondrion</keyword>
<evidence type="ECO:0000256" key="11">
    <source>
        <dbReference type="ARBA" id="ARBA00023128"/>
    </source>
</evidence>
<evidence type="ECO:0000256" key="7">
    <source>
        <dbReference type="ARBA" id="ARBA00022448"/>
    </source>
</evidence>
<name>A0A9N9HMM5_FUNMO</name>
<organism evidence="17 18">
    <name type="scientific">Funneliformis mosseae</name>
    <name type="common">Endomycorrhizal fungus</name>
    <name type="synonym">Glomus mosseae</name>
    <dbReference type="NCBI Taxonomy" id="27381"/>
    <lineage>
        <taxon>Eukaryota</taxon>
        <taxon>Fungi</taxon>
        <taxon>Fungi incertae sedis</taxon>
        <taxon>Mucoromycota</taxon>
        <taxon>Glomeromycotina</taxon>
        <taxon>Glomeromycetes</taxon>
        <taxon>Glomerales</taxon>
        <taxon>Glomeraceae</taxon>
        <taxon>Funneliformis</taxon>
    </lineage>
</organism>
<evidence type="ECO:0000256" key="3">
    <source>
        <dbReference type="ARBA" id="ARBA00004637"/>
    </source>
</evidence>
<comment type="subunit">
    <text evidence="5">Mammalian complex I is composed of 45 different subunits. This is a component of the iron-sulfur (IP) fragment of the enzyme.</text>
</comment>
<keyword evidence="18" id="KW-1185">Reference proteome</keyword>
<evidence type="ECO:0000256" key="9">
    <source>
        <dbReference type="ARBA" id="ARBA00022792"/>
    </source>
</evidence>
<protein>
    <recommendedName>
        <fullName evidence="6">NADH dehydrogenase [ubiquinone] iron-sulfur protein 5</fullName>
    </recommendedName>
    <alternativeName>
        <fullName evidence="14">Complex I-15 kDa</fullName>
    </alternativeName>
    <alternativeName>
        <fullName evidence="15">NADH-ubiquinone oxidoreductase 15 kDa subunit</fullName>
    </alternativeName>
</protein>
<evidence type="ECO:0000256" key="13">
    <source>
        <dbReference type="ARBA" id="ARBA00023157"/>
    </source>
</evidence>
<keyword evidence="9" id="KW-0999">Mitochondrion inner membrane</keyword>
<dbReference type="GO" id="GO:0005743">
    <property type="term" value="C:mitochondrial inner membrane"/>
    <property type="evidence" value="ECO:0007669"/>
    <property type="project" value="UniProtKB-SubCell"/>
</dbReference>
<comment type="similarity">
    <text evidence="4">Belongs to the complex I NDUFS5 subunit family.</text>
</comment>
<proteinExistence type="inferred from homology"/>
<dbReference type="AlphaFoldDB" id="A0A9N9HMM5"/>
<dbReference type="Pfam" id="PF10200">
    <property type="entry name" value="Ndufs5"/>
    <property type="match status" value="1"/>
</dbReference>
<keyword evidence="10" id="KW-0249">Electron transport</keyword>
<sequence>ASGFGYNGDRSRCFAFWQEFRKCYAMADRPEQCTLQKDDYFECLHHTKEKARAKTIKIQELKLIEQRKKQDEISRKLTDSANKSNVMRLGIIEDSDKQKESSN</sequence>
<keyword evidence="13 16" id="KW-1015">Disulfide bond</keyword>
<evidence type="ECO:0000313" key="17">
    <source>
        <dbReference type="EMBL" id="CAG8696637.1"/>
    </source>
</evidence>
<evidence type="ECO:0000256" key="8">
    <source>
        <dbReference type="ARBA" id="ARBA00022660"/>
    </source>
</evidence>
<dbReference type="Proteomes" id="UP000789375">
    <property type="component" value="Unassembled WGS sequence"/>
</dbReference>
<evidence type="ECO:0000256" key="10">
    <source>
        <dbReference type="ARBA" id="ARBA00022982"/>
    </source>
</evidence>
<comment type="function">
    <text evidence="1">Accessory subunit of the mitochondrial membrane respiratory chain NADH dehydrogenase (Complex I), that is believed not to be involved in catalysis. Complex I functions in the transfer of electrons from NADH to the respiratory chain. The immediate electron acceptor for the enzyme is believed to be ubiquinone.</text>
</comment>
<evidence type="ECO:0000256" key="12">
    <source>
        <dbReference type="ARBA" id="ARBA00023136"/>
    </source>
</evidence>